<proteinExistence type="predicted"/>
<dbReference type="AlphaFoldDB" id="A0A0F9JUC5"/>
<reference evidence="1" key="1">
    <citation type="journal article" date="2015" name="Nature">
        <title>Complex archaea that bridge the gap between prokaryotes and eukaryotes.</title>
        <authorList>
            <person name="Spang A."/>
            <person name="Saw J.H."/>
            <person name="Jorgensen S.L."/>
            <person name="Zaremba-Niedzwiedzka K."/>
            <person name="Martijn J."/>
            <person name="Lind A.E."/>
            <person name="van Eijk R."/>
            <person name="Schleper C."/>
            <person name="Guy L."/>
            <person name="Ettema T.J."/>
        </authorList>
    </citation>
    <scope>NUCLEOTIDE SEQUENCE</scope>
</reference>
<accession>A0A0F9JUC5</accession>
<sequence>MWEEKANFERIERSQLARQASMLGSLRELLMLMERDALRWMETNLVQKKLRIVVSKFSLTRKARYRAILRKRLTAATKSGVADVAEENGNTTPRMKTADLTRVRARADALYDEHVNKLESELKRVWSQAVFGNINRAQLRYLTKKAFADFAGWVPPEAP</sequence>
<organism evidence="1">
    <name type="scientific">marine sediment metagenome</name>
    <dbReference type="NCBI Taxonomy" id="412755"/>
    <lineage>
        <taxon>unclassified sequences</taxon>
        <taxon>metagenomes</taxon>
        <taxon>ecological metagenomes</taxon>
    </lineage>
</organism>
<evidence type="ECO:0000313" key="1">
    <source>
        <dbReference type="EMBL" id="KKM73283.1"/>
    </source>
</evidence>
<protein>
    <submittedName>
        <fullName evidence="1">Uncharacterized protein</fullName>
    </submittedName>
</protein>
<dbReference type="EMBL" id="LAZR01009325">
    <property type="protein sequence ID" value="KKM73283.1"/>
    <property type="molecule type" value="Genomic_DNA"/>
</dbReference>
<comment type="caution">
    <text evidence="1">The sequence shown here is derived from an EMBL/GenBank/DDBJ whole genome shotgun (WGS) entry which is preliminary data.</text>
</comment>
<name>A0A0F9JUC5_9ZZZZ</name>
<gene>
    <name evidence="1" type="ORF">LCGC14_1412020</name>
</gene>